<dbReference type="Proteomes" id="UP000516444">
    <property type="component" value="Chromosome"/>
</dbReference>
<name>A0A7G1NUG1_9ACTN</name>
<dbReference type="EMBL" id="AP023440">
    <property type="protein sequence ID" value="BCL25206.1"/>
    <property type="molecule type" value="Genomic_DNA"/>
</dbReference>
<feature type="transmembrane region" description="Helical" evidence="1">
    <location>
        <begin position="63"/>
        <end position="83"/>
    </location>
</feature>
<keyword evidence="1" id="KW-0472">Membrane</keyword>
<reference evidence="2 3" key="1">
    <citation type="journal article" date="2014" name="Int. J. Syst. Evol. Microbiol.">
        <title>Complete genome sequence of Corynebacterium casei LMG S-19264T (=DSM 44701T), isolated from a smear-ripened cheese.</title>
        <authorList>
            <consortium name="US DOE Joint Genome Institute (JGI-PGF)"/>
            <person name="Walter F."/>
            <person name="Albersmeier A."/>
            <person name="Kalinowski J."/>
            <person name="Ruckert C."/>
        </authorList>
    </citation>
    <scope>NUCLEOTIDE SEQUENCE [LARGE SCALE GENOMIC DNA]</scope>
    <source>
        <strain evidence="2 3">JCM 4677</strain>
    </source>
</reference>
<accession>A0A7G1NUG1</accession>
<dbReference type="AlphaFoldDB" id="A0A7G1NUG1"/>
<protein>
    <submittedName>
        <fullName evidence="2">Uncharacterized protein</fullName>
    </submittedName>
</protein>
<sequence length="108" mass="10616">MPLLLPAPQVIESPIGITRRSVDAVAEAGPVAGVEAGAAAATAGVPITPRIAAVAAAATAKSLLMSVLTFSIGFLVCFLSVGIQGATAMTASLSVPVTETVKSLVEVS</sequence>
<evidence type="ECO:0000313" key="2">
    <source>
        <dbReference type="EMBL" id="BCL25206.1"/>
    </source>
</evidence>
<keyword evidence="1" id="KW-0812">Transmembrane</keyword>
<keyword evidence="3" id="KW-1185">Reference proteome</keyword>
<evidence type="ECO:0000256" key="1">
    <source>
        <dbReference type="SAM" id="Phobius"/>
    </source>
</evidence>
<organism evidence="2 3">
    <name type="scientific">Streptomyces aurantiacus</name>
    <dbReference type="NCBI Taxonomy" id="47760"/>
    <lineage>
        <taxon>Bacteria</taxon>
        <taxon>Bacillati</taxon>
        <taxon>Actinomycetota</taxon>
        <taxon>Actinomycetes</taxon>
        <taxon>Kitasatosporales</taxon>
        <taxon>Streptomycetaceae</taxon>
        <taxon>Streptomyces</taxon>
        <taxon>Streptomyces aurantiacus group</taxon>
    </lineage>
</organism>
<proteinExistence type="predicted"/>
<keyword evidence="1" id="KW-1133">Transmembrane helix</keyword>
<dbReference type="KEGG" id="sgm:GCM10017557_00650"/>
<gene>
    <name evidence="2" type="ORF">GCM10017557_00650</name>
</gene>
<evidence type="ECO:0000313" key="3">
    <source>
        <dbReference type="Proteomes" id="UP000516444"/>
    </source>
</evidence>